<dbReference type="AlphaFoldDB" id="A0A2W5HQK8"/>
<dbReference type="InterPro" id="IPR003325">
    <property type="entry name" value="TerD"/>
</dbReference>
<feature type="domain" description="TerD" evidence="2">
    <location>
        <begin position="25"/>
        <end position="212"/>
    </location>
</feature>
<dbReference type="Gene3D" id="2.60.60.30">
    <property type="entry name" value="sav2460 like domains"/>
    <property type="match status" value="1"/>
</dbReference>
<accession>A0A2W5HQK8</accession>
<proteinExistence type="predicted"/>
<comment type="caution">
    <text evidence="3">The sequence shown here is derived from an EMBL/GenBank/DDBJ whole genome shotgun (WGS) entry which is preliminary data.</text>
</comment>
<sequence length="218" mass="24108">MTEVNITTSAQVSHDAASGKEIKSFQLKRGEQVNLTRLDPTLKTILVGVGWDVIGFDGEAPDLDASIFLLDKTGKTRMDEDFIFYNNLKSVNGEVEHRGDNRTGAGDGDDEIMLIDLMALPYDIASLSFVISIYDAGVREHNFKSVRNCFLRISNPETGIELMRFNLDKEFEENHKATAVTVGTLMREGPNWFFDGVGLLEDGGLPKIATDYGIIVAQ</sequence>
<dbReference type="GO" id="GO:0046690">
    <property type="term" value="P:response to tellurium ion"/>
    <property type="evidence" value="ECO:0007669"/>
    <property type="project" value="UniProtKB-KW"/>
</dbReference>
<protein>
    <submittedName>
        <fullName evidence="3">Chemical-damaging agent resistance protein C</fullName>
    </submittedName>
</protein>
<evidence type="ECO:0000313" key="3">
    <source>
        <dbReference type="EMBL" id="PZP56019.1"/>
    </source>
</evidence>
<organism evidence="3 4">
    <name type="scientific">Micavibrio aeruginosavorus</name>
    <dbReference type="NCBI Taxonomy" id="349221"/>
    <lineage>
        <taxon>Bacteria</taxon>
        <taxon>Pseudomonadati</taxon>
        <taxon>Bdellovibrionota</taxon>
        <taxon>Bdellovibrionia</taxon>
        <taxon>Bdellovibrionales</taxon>
        <taxon>Pseudobdellovibrionaceae</taxon>
        <taxon>Micavibrio</taxon>
    </lineage>
</organism>
<reference evidence="3 4" key="1">
    <citation type="submission" date="2017-08" db="EMBL/GenBank/DDBJ databases">
        <title>Infants hospitalized years apart are colonized by the same room-sourced microbial strains.</title>
        <authorList>
            <person name="Brooks B."/>
            <person name="Olm M.R."/>
            <person name="Firek B.A."/>
            <person name="Baker R."/>
            <person name="Thomas B.C."/>
            <person name="Morowitz M.J."/>
            <person name="Banfield J.F."/>
        </authorList>
    </citation>
    <scope>NUCLEOTIDE SEQUENCE [LARGE SCALE GENOMIC DNA]</scope>
    <source>
        <strain evidence="3">S2_006_000_R2_64</strain>
    </source>
</reference>
<dbReference type="EMBL" id="QFOT01000041">
    <property type="protein sequence ID" value="PZP56019.1"/>
    <property type="molecule type" value="Genomic_DNA"/>
</dbReference>
<dbReference type="InterPro" id="IPR051324">
    <property type="entry name" value="Stress/Tellurium_Resist"/>
</dbReference>
<dbReference type="PANTHER" id="PTHR32097">
    <property type="entry name" value="CAMP-BINDING PROTEIN 1-RELATED"/>
    <property type="match status" value="1"/>
</dbReference>
<evidence type="ECO:0000313" key="4">
    <source>
        <dbReference type="Proteomes" id="UP000249739"/>
    </source>
</evidence>
<dbReference type="PANTHER" id="PTHR32097:SF18">
    <property type="entry name" value="RING-TYPE DOMAIN-CONTAINING PROTEIN"/>
    <property type="match status" value="1"/>
</dbReference>
<evidence type="ECO:0000259" key="2">
    <source>
        <dbReference type="Pfam" id="PF02342"/>
    </source>
</evidence>
<dbReference type="Proteomes" id="UP000249739">
    <property type="component" value="Unassembled WGS sequence"/>
</dbReference>
<keyword evidence="1" id="KW-0778">Tellurium resistance</keyword>
<name>A0A2W5HQK8_9BACT</name>
<evidence type="ECO:0000256" key="1">
    <source>
        <dbReference type="ARBA" id="ARBA00022686"/>
    </source>
</evidence>
<gene>
    <name evidence="3" type="ORF">DI586_05010</name>
</gene>
<dbReference type="Pfam" id="PF02342">
    <property type="entry name" value="TerD"/>
    <property type="match status" value="1"/>
</dbReference>
<dbReference type="CDD" id="cd06974">
    <property type="entry name" value="TerD_like"/>
    <property type="match status" value="1"/>
</dbReference>